<dbReference type="RefSeq" id="WP_187949031.1">
    <property type="nucleotide sequence ID" value="NZ_WNJQ01000008.1"/>
</dbReference>
<sequence>MQKKNINNLKKKDELFFQQYDTSEVTDSNRIIFTPSTFAKDTLWYIQEIGTLKSLKPHTSQREGLDSYLFMVVLSGKGTFTYNGEINHLKPNDIVFIDCKKKHSHRSSSTDPWELVWVHFNGNSIGNYYRHFSRKMDSIIFNSNSSSDFKNTLFQLIDLASNKNAISELLSSNLLNTLVTQALTLEKVYVKNNRSISSEKTNQIKQYIDKNFRQKLSLDNIAKEFYISKYYMSREFKKIYGTTINLYIINKRITLAKELLRFSGKPIGEIGQLCGIIDNSYFNKVFQKNENMSPSEYRKKWIGTM</sequence>
<evidence type="ECO:0000256" key="2">
    <source>
        <dbReference type="ARBA" id="ARBA00023125"/>
    </source>
</evidence>
<dbReference type="Gene3D" id="1.10.10.60">
    <property type="entry name" value="Homeodomain-like"/>
    <property type="match status" value="2"/>
</dbReference>
<keyword evidence="6" id="KW-1185">Reference proteome</keyword>
<dbReference type="Pfam" id="PF12833">
    <property type="entry name" value="HTH_18"/>
    <property type="match status" value="1"/>
</dbReference>
<dbReference type="SUPFAM" id="SSF46689">
    <property type="entry name" value="Homeodomain-like"/>
    <property type="match status" value="2"/>
</dbReference>
<accession>A0ABR7TEY6</accession>
<evidence type="ECO:0000313" key="5">
    <source>
        <dbReference type="EMBL" id="MBC9825926.1"/>
    </source>
</evidence>
<keyword evidence="3" id="KW-0804">Transcription</keyword>
<gene>
    <name evidence="5" type="ORF">GLO26_08865</name>
</gene>
<dbReference type="Proteomes" id="UP000638836">
    <property type="component" value="Unassembled WGS sequence"/>
</dbReference>
<protein>
    <submittedName>
        <fullName evidence="5">AraC family transcriptional regulator</fullName>
    </submittedName>
</protein>
<dbReference type="SUPFAM" id="SSF51215">
    <property type="entry name" value="Regulatory protein AraC"/>
    <property type="match status" value="1"/>
</dbReference>
<dbReference type="CDD" id="cd06986">
    <property type="entry name" value="cupin_MmsR-like_N"/>
    <property type="match status" value="1"/>
</dbReference>
<dbReference type="InterPro" id="IPR009057">
    <property type="entry name" value="Homeodomain-like_sf"/>
</dbReference>
<dbReference type="PANTHER" id="PTHR43280">
    <property type="entry name" value="ARAC-FAMILY TRANSCRIPTIONAL REGULATOR"/>
    <property type="match status" value="1"/>
</dbReference>
<keyword evidence="1" id="KW-0805">Transcription regulation</keyword>
<dbReference type="InterPro" id="IPR018062">
    <property type="entry name" value="HTH_AraC-typ_CS"/>
</dbReference>
<dbReference type="Pfam" id="PF02311">
    <property type="entry name" value="AraC_binding"/>
    <property type="match status" value="1"/>
</dbReference>
<evidence type="ECO:0000256" key="3">
    <source>
        <dbReference type="ARBA" id="ARBA00023163"/>
    </source>
</evidence>
<organism evidence="5 6">
    <name type="scientific">Carnobacterium inhibens</name>
    <dbReference type="NCBI Taxonomy" id="147709"/>
    <lineage>
        <taxon>Bacteria</taxon>
        <taxon>Bacillati</taxon>
        <taxon>Bacillota</taxon>
        <taxon>Bacilli</taxon>
        <taxon>Lactobacillales</taxon>
        <taxon>Carnobacteriaceae</taxon>
        <taxon>Carnobacterium</taxon>
    </lineage>
</organism>
<comment type="caution">
    <text evidence="5">The sequence shown here is derived from an EMBL/GenBank/DDBJ whole genome shotgun (WGS) entry which is preliminary data.</text>
</comment>
<evidence type="ECO:0000313" key="6">
    <source>
        <dbReference type="Proteomes" id="UP000638836"/>
    </source>
</evidence>
<dbReference type="InterPro" id="IPR003313">
    <property type="entry name" value="AraC-bd"/>
</dbReference>
<proteinExistence type="predicted"/>
<evidence type="ECO:0000259" key="4">
    <source>
        <dbReference type="PROSITE" id="PS01124"/>
    </source>
</evidence>
<dbReference type="PROSITE" id="PS00041">
    <property type="entry name" value="HTH_ARAC_FAMILY_1"/>
    <property type="match status" value="1"/>
</dbReference>
<name>A0ABR7TEY6_9LACT</name>
<reference evidence="5 6" key="1">
    <citation type="journal article" date="2020" name="Microorganisms">
        <title>New Insight into Antimicrobial Compounds from Food and Marine-Sourced Carnobacterium Species through Phenotype and Genome Analyses.</title>
        <authorList>
            <person name="Begrem S."/>
            <person name="Ivaniuk F."/>
            <person name="Gigout-Chevalier F."/>
            <person name="Kolypczuk L."/>
            <person name="Bonnetot S."/>
            <person name="Leroi F."/>
            <person name="Grovel O."/>
            <person name="Delbarre-Ladrat C."/>
            <person name="Passerini D."/>
        </authorList>
    </citation>
    <scope>NUCLEOTIDE SEQUENCE [LARGE SCALE GENOMIC DNA]</scope>
    <source>
        <strain evidence="5 6">MIP2551</strain>
    </source>
</reference>
<dbReference type="PROSITE" id="PS01124">
    <property type="entry name" value="HTH_ARAC_FAMILY_2"/>
    <property type="match status" value="1"/>
</dbReference>
<dbReference type="EMBL" id="WNJQ01000008">
    <property type="protein sequence ID" value="MBC9825926.1"/>
    <property type="molecule type" value="Genomic_DNA"/>
</dbReference>
<dbReference type="SMART" id="SM00342">
    <property type="entry name" value="HTH_ARAC"/>
    <property type="match status" value="1"/>
</dbReference>
<dbReference type="PANTHER" id="PTHR43280:SF2">
    <property type="entry name" value="HTH-TYPE TRANSCRIPTIONAL REGULATOR EXSA"/>
    <property type="match status" value="1"/>
</dbReference>
<evidence type="ECO:0000256" key="1">
    <source>
        <dbReference type="ARBA" id="ARBA00023015"/>
    </source>
</evidence>
<dbReference type="InterPro" id="IPR018060">
    <property type="entry name" value="HTH_AraC"/>
</dbReference>
<dbReference type="InterPro" id="IPR037923">
    <property type="entry name" value="HTH-like"/>
</dbReference>
<dbReference type="Gene3D" id="2.60.120.280">
    <property type="entry name" value="Regulatory protein AraC"/>
    <property type="match status" value="1"/>
</dbReference>
<feature type="domain" description="HTH araC/xylS-type" evidence="4">
    <location>
        <begin position="202"/>
        <end position="300"/>
    </location>
</feature>
<keyword evidence="2" id="KW-0238">DNA-binding</keyword>